<dbReference type="AlphaFoldDB" id="A0A7X5BSF7"/>
<gene>
    <name evidence="1" type="ORF">GTZ93_31110</name>
</gene>
<protein>
    <submittedName>
        <fullName evidence="1">Uncharacterized protein</fullName>
    </submittedName>
</protein>
<dbReference type="EMBL" id="JAAAPK010000010">
    <property type="protein sequence ID" value="NBC44266.1"/>
    <property type="molecule type" value="Genomic_DNA"/>
</dbReference>
<dbReference type="Proteomes" id="UP000537825">
    <property type="component" value="Unassembled WGS sequence"/>
</dbReference>
<evidence type="ECO:0000313" key="2">
    <source>
        <dbReference type="Proteomes" id="UP000537825"/>
    </source>
</evidence>
<name>A0A7X5BSF7_9BACT</name>
<accession>A0A7X5BSF7</accession>
<evidence type="ECO:0000313" key="1">
    <source>
        <dbReference type="EMBL" id="NBC44266.1"/>
    </source>
</evidence>
<sequence>MKHAMAETPHAPPPNAVPPSLARVAFHAVAAGLTPLIPVPFLDDYALRQVREQSVRDQLKERGLKAPDKAVAVLAGSYDARSLGGRLVSYLKAVALFPVRKVFRKVFFVLWVKDCVDLTSACLHHGYLLHHALERGDLDAASLQTDAPSVVQAAIIAACSEMDARPVNQALRRIFRSSRVLLAEATRVFLDPKRGPRVPDPKTENAEVRSLTDLLIQELWEERGYFTALEAHYDKHLKRDRIPEEPRAATGT</sequence>
<keyword evidence="2" id="KW-1185">Reference proteome</keyword>
<comment type="caution">
    <text evidence="1">The sequence shown here is derived from an EMBL/GenBank/DDBJ whole genome shotgun (WGS) entry which is preliminary data.</text>
</comment>
<organism evidence="1 2">
    <name type="scientific">Corallococcus exiguus</name>
    <dbReference type="NCBI Taxonomy" id="83462"/>
    <lineage>
        <taxon>Bacteria</taxon>
        <taxon>Pseudomonadati</taxon>
        <taxon>Myxococcota</taxon>
        <taxon>Myxococcia</taxon>
        <taxon>Myxococcales</taxon>
        <taxon>Cystobacterineae</taxon>
        <taxon>Myxococcaceae</taxon>
        <taxon>Corallococcus</taxon>
    </lineage>
</organism>
<reference evidence="1 2" key="1">
    <citation type="submission" date="2020-01" db="EMBL/GenBank/DDBJ databases">
        <title>The draft genome sequence of Corallococcus exiguus DSM 14696.</title>
        <authorList>
            <person name="Zhang X."/>
            <person name="Zhu H."/>
        </authorList>
    </citation>
    <scope>NUCLEOTIDE SEQUENCE [LARGE SCALE GENOMIC DNA]</scope>
    <source>
        <strain evidence="1 2">DSM 14696</strain>
    </source>
</reference>
<proteinExistence type="predicted"/>